<feature type="domain" description="Tf2-1-like SH3-like" evidence="9">
    <location>
        <begin position="313"/>
        <end position="377"/>
    </location>
</feature>
<dbReference type="EMBL" id="BSXT01000853">
    <property type="protein sequence ID" value="GMF35168.1"/>
    <property type="molecule type" value="Genomic_DNA"/>
</dbReference>
<evidence type="ECO:0000256" key="2">
    <source>
        <dbReference type="ARBA" id="ARBA00022695"/>
    </source>
</evidence>
<evidence type="ECO:0000313" key="10">
    <source>
        <dbReference type="EMBL" id="GMF35168.1"/>
    </source>
</evidence>
<comment type="caution">
    <text evidence="10">The sequence shown here is derived from an EMBL/GenBank/DDBJ whole genome shotgun (WGS) entry which is preliminary data.</text>
</comment>
<evidence type="ECO:0000256" key="3">
    <source>
        <dbReference type="ARBA" id="ARBA00022722"/>
    </source>
</evidence>
<feature type="domain" description="Reverse transcriptase RNase H-like" evidence="8">
    <location>
        <begin position="129"/>
        <end position="234"/>
    </location>
</feature>
<dbReference type="Gene3D" id="3.30.70.270">
    <property type="match status" value="2"/>
</dbReference>
<dbReference type="Pfam" id="PF17917">
    <property type="entry name" value="RT_RNaseH"/>
    <property type="match status" value="1"/>
</dbReference>
<keyword evidence="1" id="KW-0808">Transferase</keyword>
<keyword evidence="4" id="KW-0255">Endonuclease</keyword>
<reference evidence="10" key="1">
    <citation type="submission" date="2023-04" db="EMBL/GenBank/DDBJ databases">
        <title>Phytophthora fragariaefolia NBRC 109709.</title>
        <authorList>
            <person name="Ichikawa N."/>
            <person name="Sato H."/>
            <person name="Tonouchi N."/>
        </authorList>
    </citation>
    <scope>NUCLEOTIDE SEQUENCE</scope>
    <source>
        <strain evidence="10">NBRC 109709</strain>
    </source>
</reference>
<dbReference type="InterPro" id="IPR043502">
    <property type="entry name" value="DNA/RNA_pol_sf"/>
</dbReference>
<evidence type="ECO:0000313" key="11">
    <source>
        <dbReference type="Proteomes" id="UP001165121"/>
    </source>
</evidence>
<accession>A0A9W6XB85</accession>
<dbReference type="FunFam" id="3.30.70.270:FF:000063">
    <property type="entry name" value="Zinc knuckle domaincontaining protein"/>
    <property type="match status" value="1"/>
</dbReference>
<dbReference type="GO" id="GO:0003964">
    <property type="term" value="F:RNA-directed DNA polymerase activity"/>
    <property type="evidence" value="ECO:0007669"/>
    <property type="project" value="UniProtKB-KW"/>
</dbReference>
<dbReference type="GO" id="GO:0004519">
    <property type="term" value="F:endonuclease activity"/>
    <property type="evidence" value="ECO:0007669"/>
    <property type="project" value="UniProtKB-KW"/>
</dbReference>
<dbReference type="GO" id="GO:0016787">
    <property type="term" value="F:hydrolase activity"/>
    <property type="evidence" value="ECO:0007669"/>
    <property type="project" value="UniProtKB-KW"/>
</dbReference>
<feature type="region of interest" description="Disordered" evidence="7">
    <location>
        <begin position="400"/>
        <end position="575"/>
    </location>
</feature>
<evidence type="ECO:0000256" key="1">
    <source>
        <dbReference type="ARBA" id="ARBA00022679"/>
    </source>
</evidence>
<evidence type="ECO:0000256" key="6">
    <source>
        <dbReference type="ARBA" id="ARBA00022918"/>
    </source>
</evidence>
<dbReference type="Pfam" id="PF24626">
    <property type="entry name" value="SH3_Tf2-1"/>
    <property type="match status" value="1"/>
</dbReference>
<organism evidence="10 11">
    <name type="scientific">Phytophthora fragariaefolia</name>
    <dbReference type="NCBI Taxonomy" id="1490495"/>
    <lineage>
        <taxon>Eukaryota</taxon>
        <taxon>Sar</taxon>
        <taxon>Stramenopiles</taxon>
        <taxon>Oomycota</taxon>
        <taxon>Peronosporomycetes</taxon>
        <taxon>Peronosporales</taxon>
        <taxon>Peronosporaceae</taxon>
        <taxon>Phytophthora</taxon>
    </lineage>
</organism>
<dbReference type="PANTHER" id="PTHR37984">
    <property type="entry name" value="PROTEIN CBG26694"/>
    <property type="match status" value="1"/>
</dbReference>
<dbReference type="InterPro" id="IPR050951">
    <property type="entry name" value="Retrovirus_Pol_polyprotein"/>
</dbReference>
<evidence type="ECO:0000259" key="9">
    <source>
        <dbReference type="Pfam" id="PF24626"/>
    </source>
</evidence>
<dbReference type="InterPro" id="IPR043128">
    <property type="entry name" value="Rev_trsase/Diguanyl_cyclase"/>
</dbReference>
<keyword evidence="11" id="KW-1185">Reference proteome</keyword>
<gene>
    <name evidence="10" type="ORF">Pfra01_000924100</name>
</gene>
<evidence type="ECO:0000256" key="7">
    <source>
        <dbReference type="SAM" id="MobiDB-lite"/>
    </source>
</evidence>
<evidence type="ECO:0000259" key="8">
    <source>
        <dbReference type="Pfam" id="PF17917"/>
    </source>
</evidence>
<dbReference type="InterPro" id="IPR056924">
    <property type="entry name" value="SH3_Tf2-1"/>
</dbReference>
<evidence type="ECO:0000256" key="4">
    <source>
        <dbReference type="ARBA" id="ARBA00022759"/>
    </source>
</evidence>
<feature type="compositionally biased region" description="Polar residues" evidence="7">
    <location>
        <begin position="558"/>
        <end position="571"/>
    </location>
</feature>
<evidence type="ECO:0000256" key="5">
    <source>
        <dbReference type="ARBA" id="ARBA00022801"/>
    </source>
</evidence>
<dbReference type="CDD" id="cd09274">
    <property type="entry name" value="RNase_HI_RT_Ty3"/>
    <property type="match status" value="1"/>
</dbReference>
<keyword evidence="2" id="KW-0548">Nucleotidyltransferase</keyword>
<keyword evidence="3" id="KW-0540">Nuclease</keyword>
<proteinExistence type="predicted"/>
<dbReference type="Proteomes" id="UP001165121">
    <property type="component" value="Unassembled WGS sequence"/>
</dbReference>
<sequence length="688" mass="76707">MEVHLGHLRRVFEVMRANKLDANIDKCVFGAEEIKVPGCFISSAGVRADPERVKVIAAWPTPRSQRDLRKWVGLANYLHKYSAGYAGLAKPLSDLLKKDTDWRWECQHQAAFDSIKASLQRAPILAVPDESQPFSVVYDASDYAIGCALLQTDEDGHERVISFQARQPKAAERNYPVHDKELLAMKYALVKFRVHLLGSRPFVVYTDHASLRTDTNSPHLSQRMARWLTFFAEYNFRVEYKPGKLKMLADALSRRPDYDLTHISRVTTDLYDWIRLALNVISRVRDAMAQAQDRQKEYAGRNGRGNLNVFNVGDLVLLDSRNLPLDTVSSVKSNKLKHRFVGPFAVLGRHGNAYTIDLPKSMKTHPTFYVGRLKRYHDPQGQSAPDDMSQGQEEVIKSLQNETESQTPRKPVQGRGRRVGSPAGRMTKMRVVGALQQGLHKPGAPSVVHHTRESRTTVGSRTGGSHGAPAAPIGDGKPPSEVSTLRQRLLGGQHGHGDRGSHDGGSGPQRGGPPEPPASRTGRQLDRQGQGPTHSRLRKGDHGRDASLPVAMQPLGRRSSTVIENPQQLSEARSRGAELNAEFALVQDRGHRKFRFELIQRLALVSLLKDPRPKDRLGLREASGRFGLDARVTPDGVESPASYGGYTFANPFRSSVKQNRVTENKDFDFFEKNKSREKAQINADLVHS</sequence>
<dbReference type="SUPFAM" id="SSF56672">
    <property type="entry name" value="DNA/RNA polymerases"/>
    <property type="match status" value="1"/>
</dbReference>
<keyword evidence="6" id="KW-0695">RNA-directed DNA polymerase</keyword>
<dbReference type="PANTHER" id="PTHR37984:SF5">
    <property type="entry name" value="PROTEIN NYNRIN-LIKE"/>
    <property type="match status" value="1"/>
</dbReference>
<dbReference type="InterPro" id="IPR041373">
    <property type="entry name" value="RT_RNaseH"/>
</dbReference>
<dbReference type="AlphaFoldDB" id="A0A9W6XB85"/>
<keyword evidence="5" id="KW-0378">Hydrolase</keyword>
<protein>
    <submittedName>
        <fullName evidence="10">Unnamed protein product</fullName>
    </submittedName>
</protein>
<name>A0A9W6XB85_9STRA</name>